<proteinExistence type="predicted"/>
<dbReference type="STRING" id="1091494.MEALZ_0286"/>
<organism evidence="1 2">
    <name type="scientific">Methylotuvimicrobium alcaliphilum (strain DSM 19304 / NCIMB 14124 / VKM B-2133 / 20Z)</name>
    <name type="common">Methylomicrobium alcaliphilum</name>
    <dbReference type="NCBI Taxonomy" id="1091494"/>
    <lineage>
        <taxon>Bacteria</taxon>
        <taxon>Pseudomonadati</taxon>
        <taxon>Pseudomonadota</taxon>
        <taxon>Gammaproteobacteria</taxon>
        <taxon>Methylococcales</taxon>
        <taxon>Methylococcaceae</taxon>
        <taxon>Methylotuvimicrobium</taxon>
    </lineage>
</organism>
<evidence type="ECO:0000313" key="2">
    <source>
        <dbReference type="Proteomes" id="UP000008315"/>
    </source>
</evidence>
<protein>
    <submittedName>
        <fullName evidence="1">Uncharacterized protein</fullName>
    </submittedName>
</protein>
<evidence type="ECO:0000313" key="1">
    <source>
        <dbReference type="EMBL" id="CCE21986.1"/>
    </source>
</evidence>
<reference evidence="2" key="1">
    <citation type="journal article" date="2012" name="J. Bacteriol.">
        <title>Genome sequence of the haloalkaliphilic methanotrophic bacterium Methylomicrobium alcaliphilum 20Z.</title>
        <authorList>
            <person name="Vuilleumier S."/>
            <person name="Khmelenina V.N."/>
            <person name="Bringel F."/>
            <person name="Reshetnikov A.S."/>
            <person name="Lajus A."/>
            <person name="Mangenot S."/>
            <person name="Rouy Z."/>
            <person name="Op den Camp H.J."/>
            <person name="Jetten M.S."/>
            <person name="Dispirito A.A."/>
            <person name="Dunfield P."/>
            <person name="Klotz M.G."/>
            <person name="Semrau J.D."/>
            <person name="Stein L.Y."/>
            <person name="Barbe V."/>
            <person name="Medigue C."/>
            <person name="Trotsenko Y.A."/>
            <person name="Kalyuzhnaya M.G."/>
        </authorList>
    </citation>
    <scope>NUCLEOTIDE SEQUENCE [LARGE SCALE GENOMIC DNA]</scope>
    <source>
        <strain evidence="2">DSM 19304 / NCIMB 14124 / VKM B-2133 / 20Z</strain>
    </source>
</reference>
<dbReference type="KEGG" id="mah:MEALZ_0286"/>
<dbReference type="AlphaFoldDB" id="G4SWS0"/>
<dbReference type="HOGENOM" id="CLU_2844792_0_0_6"/>
<sequence length="65" mass="7113">MSEEALGCSIPHLTLGEGSAWSLQRLIHPAPNSLVDWLCLTILDNLGLDSRRPPTDTSAPNFDIR</sequence>
<dbReference type="Proteomes" id="UP000008315">
    <property type="component" value="Chromosome"/>
</dbReference>
<accession>G4SWS0</accession>
<name>G4SWS0_META2</name>
<dbReference type="EMBL" id="FO082060">
    <property type="protein sequence ID" value="CCE21986.1"/>
    <property type="molecule type" value="Genomic_DNA"/>
</dbReference>
<keyword evidence="2" id="KW-1185">Reference proteome</keyword>
<gene>
    <name evidence="1" type="ordered locus">MEALZ_0286</name>
</gene>